<evidence type="ECO:0000313" key="2">
    <source>
        <dbReference type="Proteomes" id="UP000706891"/>
    </source>
</evidence>
<accession>A0A939B6P3</accession>
<dbReference type="Proteomes" id="UP000706891">
    <property type="component" value="Unassembled WGS sequence"/>
</dbReference>
<proteinExistence type="predicted"/>
<organism evidence="1 2">
    <name type="scientific">Marseilla massiliensis</name>
    <dbReference type="NCBI Taxonomy" id="1841864"/>
    <lineage>
        <taxon>Bacteria</taxon>
        <taxon>Pseudomonadati</taxon>
        <taxon>Bacteroidota</taxon>
        <taxon>Bacteroidia</taxon>
        <taxon>Bacteroidales</taxon>
        <taxon>Prevotellaceae</taxon>
        <taxon>Marseilla</taxon>
    </lineage>
</organism>
<dbReference type="AlphaFoldDB" id="A0A939B6P3"/>
<reference evidence="1" key="1">
    <citation type="submission" date="2020-08" db="EMBL/GenBank/DDBJ databases">
        <authorList>
            <person name="Cejkova D."/>
            <person name="Kubasova T."/>
            <person name="Jahodarova E."/>
            <person name="Rychlik I."/>
        </authorList>
    </citation>
    <scope>NUCLEOTIDE SEQUENCE</scope>
    <source>
        <strain evidence="1">An824</strain>
    </source>
</reference>
<reference evidence="1" key="2">
    <citation type="journal article" date="2021" name="Sci. Rep.">
        <title>The distribution of antibiotic resistance genes in chicken gut microbiota commensals.</title>
        <authorList>
            <person name="Juricova H."/>
            <person name="Matiasovicova J."/>
            <person name="Kubasova T."/>
            <person name="Cejkova D."/>
            <person name="Rychlik I."/>
        </authorList>
    </citation>
    <scope>NUCLEOTIDE SEQUENCE</scope>
    <source>
        <strain evidence="1">An824</strain>
    </source>
</reference>
<sequence>MNTGKQICEILKSLRKDIATKYDLKYEPTECDFTGDCPGFCEYCDAEIKDLERQFYEKHHGLTAMIYNDFSQEVSNRCVNLIDTINRWNTPEQLMGGIRPYSDMQEEKEKKIRKRVYKK</sequence>
<keyword evidence="2" id="KW-1185">Reference proteome</keyword>
<dbReference type="EMBL" id="JACJJG010000005">
    <property type="protein sequence ID" value="MBM6672730.1"/>
    <property type="molecule type" value="Genomic_DNA"/>
</dbReference>
<name>A0A939B6P3_9BACT</name>
<gene>
    <name evidence="1" type="ORF">H6A34_02380</name>
</gene>
<dbReference type="RefSeq" id="WP_021948283.1">
    <property type="nucleotide sequence ID" value="NZ_JACJJG010000005.1"/>
</dbReference>
<comment type="caution">
    <text evidence="1">The sequence shown here is derived from an EMBL/GenBank/DDBJ whole genome shotgun (WGS) entry which is preliminary data.</text>
</comment>
<evidence type="ECO:0000313" key="1">
    <source>
        <dbReference type="EMBL" id="MBM6672730.1"/>
    </source>
</evidence>
<protein>
    <submittedName>
        <fullName evidence="1">Uncharacterized protein</fullName>
    </submittedName>
</protein>